<dbReference type="GO" id="GO:0016020">
    <property type="term" value="C:membrane"/>
    <property type="evidence" value="ECO:0007669"/>
    <property type="project" value="GOC"/>
</dbReference>
<evidence type="ECO:0000256" key="2">
    <source>
        <dbReference type="ARBA" id="ARBA00022729"/>
    </source>
</evidence>
<sequence length="514" mass="56831">MDEHRPESRWAALVPVGLIALLTLTALYAPRFERPVVGAHVAPAAPSLLPAVELWLSTADRRLKLARQPDLAMRARGSAPADVVIDAQTTYQSMVGFGAAMTDSSAWLLQNDLSDTQRSALLHELYGPPPNLNFHMMRLTIGASDFSIKPYTLDDVPFGQTDPSLEHFNITSNLRDVIPTVLEVLSIHPDLQIVATPWSAPAWMKTSENLIGGELLEQYEETYTDYLIKYLDAYSGYGIPIFALTLQNEPGFIPITYPGMQMPAATRARIVAQYLGPKLASRHSNTRILEWDHNWNAPEQPLAVLGDAAAARYIDGVAWHCYEGSPYAQGRVHRAYPDKDAYITECSGGDWASASKGELLWFSRDLLIAGIRQWARGVIYWNLVLDEKHGPHFGGCDACKGVVTIDSATGEVSRNDEYYALAHFSRFVPPGALRINSTATEKGLDNVAFLNPNDGSIVLVMVNSGEGARNVSVAEGQTRFDYAMPPRSVATLVWNPNQANAWLRRALEWLQRSR</sequence>
<dbReference type="InterPro" id="IPR033452">
    <property type="entry name" value="GH30_C"/>
</dbReference>
<comment type="similarity">
    <text evidence="1 4">Belongs to the glycosyl hydrolase 30 family.</text>
</comment>
<dbReference type="PANTHER" id="PTHR11069:SF23">
    <property type="entry name" value="LYSOSOMAL ACID GLUCOSYLCERAMIDASE"/>
    <property type="match status" value="1"/>
</dbReference>
<dbReference type="GO" id="GO:0006680">
    <property type="term" value="P:glucosylceramide catabolic process"/>
    <property type="evidence" value="ECO:0007669"/>
    <property type="project" value="TreeGrafter"/>
</dbReference>
<keyword evidence="5" id="KW-0812">Transmembrane</keyword>
<feature type="domain" description="Glycosyl hydrolase family 30 beta sandwich" evidence="7">
    <location>
        <begin position="431"/>
        <end position="492"/>
    </location>
</feature>
<protein>
    <submittedName>
        <fullName evidence="8">Glycosyl hydrolase</fullName>
    </submittedName>
</protein>
<feature type="domain" description="Glycosyl hydrolase family 30 TIM-barrel" evidence="6">
    <location>
        <begin position="96"/>
        <end position="428"/>
    </location>
</feature>
<proteinExistence type="inferred from homology"/>
<comment type="caution">
    <text evidence="8">The sequence shown here is derived from an EMBL/GenBank/DDBJ whole genome shotgun (WGS) entry which is preliminary data.</text>
</comment>
<dbReference type="EMBL" id="JPLA01000027">
    <property type="protein sequence ID" value="KLD63536.1"/>
    <property type="molecule type" value="Genomic_DNA"/>
</dbReference>
<keyword evidence="5" id="KW-1133">Transmembrane helix</keyword>
<dbReference type="InterPro" id="IPR033453">
    <property type="entry name" value="Glyco_hydro_30_TIM-barrel"/>
</dbReference>
<evidence type="ECO:0000259" key="6">
    <source>
        <dbReference type="Pfam" id="PF02055"/>
    </source>
</evidence>
<keyword evidence="3 4" id="KW-0378">Hydrolase</keyword>
<evidence type="ECO:0000256" key="3">
    <source>
        <dbReference type="ARBA" id="ARBA00022801"/>
    </source>
</evidence>
<dbReference type="Pfam" id="PF17189">
    <property type="entry name" value="Glyco_hydro_30C"/>
    <property type="match status" value="1"/>
</dbReference>
<dbReference type="PANTHER" id="PTHR11069">
    <property type="entry name" value="GLUCOSYLCERAMIDASE"/>
    <property type="match status" value="1"/>
</dbReference>
<dbReference type="Proteomes" id="UP000035481">
    <property type="component" value="Unassembled WGS sequence"/>
</dbReference>
<feature type="transmembrane region" description="Helical" evidence="5">
    <location>
        <begin position="12"/>
        <end position="29"/>
    </location>
</feature>
<dbReference type="GO" id="GO:0004348">
    <property type="term" value="F:glucosylceramidase activity"/>
    <property type="evidence" value="ECO:0007669"/>
    <property type="project" value="InterPro"/>
</dbReference>
<dbReference type="Pfam" id="PF02055">
    <property type="entry name" value="Glyco_hydro_30"/>
    <property type="match status" value="1"/>
</dbReference>
<dbReference type="AlphaFoldDB" id="A0A0G9H202"/>
<keyword evidence="2" id="KW-0732">Signal</keyword>
<dbReference type="PATRIC" id="fig|1440762.4.peg.1744"/>
<organism evidence="8 9">
    <name type="scientific">Dyella japonica DSM 16301</name>
    <dbReference type="NCBI Taxonomy" id="1440762"/>
    <lineage>
        <taxon>Bacteria</taxon>
        <taxon>Pseudomonadati</taxon>
        <taxon>Pseudomonadota</taxon>
        <taxon>Gammaproteobacteria</taxon>
        <taxon>Lysobacterales</taxon>
        <taxon>Rhodanobacteraceae</taxon>
        <taxon>Dyella</taxon>
    </lineage>
</organism>
<evidence type="ECO:0000256" key="4">
    <source>
        <dbReference type="RuleBase" id="RU361188"/>
    </source>
</evidence>
<evidence type="ECO:0000259" key="7">
    <source>
        <dbReference type="Pfam" id="PF17189"/>
    </source>
</evidence>
<evidence type="ECO:0000256" key="5">
    <source>
        <dbReference type="SAM" id="Phobius"/>
    </source>
</evidence>
<dbReference type="RefSeq" id="WP_046971957.1">
    <property type="nucleotide sequence ID" value="NZ_JPLA01000027.1"/>
</dbReference>
<dbReference type="InterPro" id="IPR013780">
    <property type="entry name" value="Glyco_hydro_b"/>
</dbReference>
<keyword evidence="4" id="KW-0326">Glycosidase</keyword>
<evidence type="ECO:0000313" key="8">
    <source>
        <dbReference type="EMBL" id="KLD63536.1"/>
    </source>
</evidence>
<keyword evidence="5" id="KW-0472">Membrane</keyword>
<gene>
    <name evidence="8" type="ORF">Y882_11230</name>
</gene>
<evidence type="ECO:0000313" key="9">
    <source>
        <dbReference type="Proteomes" id="UP000035481"/>
    </source>
</evidence>
<dbReference type="PRINTS" id="PR00843">
    <property type="entry name" value="GLHYDRLASE30"/>
</dbReference>
<dbReference type="OrthoDB" id="9806701at2"/>
<name>A0A0G9H202_9GAMM</name>
<evidence type="ECO:0000256" key="1">
    <source>
        <dbReference type="ARBA" id="ARBA00005382"/>
    </source>
</evidence>
<dbReference type="InterPro" id="IPR017853">
    <property type="entry name" value="GH"/>
</dbReference>
<dbReference type="Gene3D" id="2.60.40.1180">
    <property type="entry name" value="Golgi alpha-mannosidase II"/>
    <property type="match status" value="1"/>
</dbReference>
<dbReference type="SUPFAM" id="SSF51445">
    <property type="entry name" value="(Trans)glycosidases"/>
    <property type="match status" value="1"/>
</dbReference>
<dbReference type="Gene3D" id="3.20.20.80">
    <property type="entry name" value="Glycosidases"/>
    <property type="match status" value="1"/>
</dbReference>
<dbReference type="InterPro" id="IPR001139">
    <property type="entry name" value="Glyco_hydro_30"/>
</dbReference>
<dbReference type="STRING" id="1440762.Y882_11230"/>
<reference evidence="8 9" key="1">
    <citation type="journal article" date="2015" name="Antonie Van Leeuwenhoek">
        <title>A phylogenomic and molecular marker based taxonomic framework for the order Xanthomonadales: proposal to transfer the families Algiphilaceae and Solimonadaceae to the order Nevskiales ord. nov. and to create a new family within the order Xanthomonadales, the family Rhodanobacteraceae fam. nov., containing the genus Rhodanobacter and its closest relatives.</title>
        <authorList>
            <person name="Naushad S."/>
            <person name="Adeolu M."/>
            <person name="Wong S."/>
            <person name="Sohail M."/>
            <person name="Schellhorn H.E."/>
            <person name="Gupta R.S."/>
        </authorList>
    </citation>
    <scope>NUCLEOTIDE SEQUENCE [LARGE SCALE GENOMIC DNA]</scope>
    <source>
        <strain evidence="8 9">DSM 16301</strain>
    </source>
</reference>
<accession>A0A0G9H202</accession>